<evidence type="ECO:0000256" key="5">
    <source>
        <dbReference type="ARBA" id="ARBA00022553"/>
    </source>
</evidence>
<dbReference type="RefSeq" id="WP_044907368.1">
    <property type="nucleotide sequence ID" value="NZ_JQIF01000097.1"/>
</dbReference>
<evidence type="ECO:0000256" key="4">
    <source>
        <dbReference type="ARBA" id="ARBA00017249"/>
    </source>
</evidence>
<comment type="function">
    <text evidence="1">Acts as a chaperone.</text>
</comment>
<dbReference type="Gene3D" id="3.90.640.10">
    <property type="entry name" value="Actin, Chain A, domain 4"/>
    <property type="match status" value="1"/>
</dbReference>
<dbReference type="AlphaFoldDB" id="A0A099I266"/>
<evidence type="ECO:0000256" key="6">
    <source>
        <dbReference type="ARBA" id="ARBA00022741"/>
    </source>
</evidence>
<keyword evidence="9" id="KW-0143">Chaperone</keyword>
<dbReference type="GO" id="GO:0140662">
    <property type="term" value="F:ATP-dependent protein folding chaperone"/>
    <property type="evidence" value="ECO:0007669"/>
    <property type="project" value="InterPro"/>
</dbReference>
<comment type="caution">
    <text evidence="14">The sequence shown here is derived from an EMBL/GenBank/DDBJ whole genome shotgun (WGS) entry which is preliminary data.</text>
</comment>
<dbReference type="InterPro" id="IPR043129">
    <property type="entry name" value="ATPase_NBD"/>
</dbReference>
<evidence type="ECO:0000256" key="3">
    <source>
        <dbReference type="ARBA" id="ARBA00014415"/>
    </source>
</evidence>
<sequence>MSILGIDLGTTNSLACVWKGKEAILIPNAFGSYLTPSVISFLENGEVLVGEGAKQRLHTHPSLTFAEFKRCMGTDTVYTVHGKTYYPQDLSAMVIRKLVEDASVFLNERIEEAIISVPAYFNDDQRWATKIAGQLAGIRVERIINEPSAAALSQHIQQTEEDMLALVVDFGGGTLDISIVEAFDNVVEIRAISGDNHLGGSDFDEAIMDCFLEENGLQRKELLPQELALLKTGVERAKMLLSVRKEYSLQLFLHQKNCCMELNRGKMTAICMPLLQRMQKPLERVLKDSEISLQELQKVILVGGSCRMPAVIQYLEFLLKRDVELVHEPDQAIAIGCGTAGGIKERCSDIRDVFLSDICPFTLGLAVYDDGVRDYVMEPIIERNTALPCSVNRMFSYRSTSGELQTSILQGEHRKAAANLVVRTVRIKVPKTSEEYQPISVRFTYDINGLLEVETNTFHEESASRVVIQNRMNRMSEEEVHQRLRELQAYKLPSQEKEVYRHLLERGERMYSESIGEKRMRIAALLEEFEAALQQEQPQHIREVFRRVKSALDEWEADAVSFFS</sequence>
<dbReference type="SUPFAM" id="SSF53067">
    <property type="entry name" value="Actin-like ATPase domain"/>
    <property type="match status" value="2"/>
</dbReference>
<evidence type="ECO:0000256" key="11">
    <source>
        <dbReference type="ARBA" id="ARBA00030945"/>
    </source>
</evidence>
<dbReference type="InterPro" id="IPR013126">
    <property type="entry name" value="Hsp_70_fam"/>
</dbReference>
<proteinExistence type="inferred from homology"/>
<dbReference type="Proteomes" id="UP000030008">
    <property type="component" value="Unassembled WGS sequence"/>
</dbReference>
<comment type="similarity">
    <text evidence="2 13">Belongs to the heat shock protein 70 family.</text>
</comment>
<evidence type="ECO:0000256" key="1">
    <source>
        <dbReference type="ARBA" id="ARBA00002290"/>
    </source>
</evidence>
<dbReference type="PANTHER" id="PTHR19375">
    <property type="entry name" value="HEAT SHOCK PROTEIN 70KDA"/>
    <property type="match status" value="1"/>
</dbReference>
<evidence type="ECO:0000256" key="13">
    <source>
        <dbReference type="RuleBase" id="RU003322"/>
    </source>
</evidence>
<name>A0A099I266_CLOIN</name>
<dbReference type="PROSITE" id="PS00329">
    <property type="entry name" value="HSP70_2"/>
    <property type="match status" value="1"/>
</dbReference>
<evidence type="ECO:0000256" key="9">
    <source>
        <dbReference type="ARBA" id="ARBA00023186"/>
    </source>
</evidence>
<dbReference type="Gene3D" id="2.60.34.10">
    <property type="entry name" value="Substrate Binding Domain Of DNAk, Chain A, domain 1"/>
    <property type="match status" value="1"/>
</dbReference>
<reference evidence="14 15" key="1">
    <citation type="submission" date="2014-08" db="EMBL/GenBank/DDBJ databases">
        <title>Clostridium innocuum, an unnegligible vancomycin-resistant pathogen causing extra-intestinal infections.</title>
        <authorList>
            <person name="Feng Y."/>
            <person name="Chiu C.-H."/>
        </authorList>
    </citation>
    <scope>NUCLEOTIDE SEQUENCE [LARGE SCALE GENOMIC DNA]</scope>
    <source>
        <strain evidence="14 15">AN88</strain>
    </source>
</reference>
<dbReference type="Pfam" id="PF00012">
    <property type="entry name" value="HSP70"/>
    <property type="match status" value="2"/>
</dbReference>
<evidence type="ECO:0000256" key="10">
    <source>
        <dbReference type="ARBA" id="ARBA00030019"/>
    </source>
</evidence>
<keyword evidence="5" id="KW-0597">Phosphoprotein</keyword>
<evidence type="ECO:0000256" key="2">
    <source>
        <dbReference type="ARBA" id="ARBA00007381"/>
    </source>
</evidence>
<protein>
    <recommendedName>
        <fullName evidence="3">Chaperone protein DnaK</fullName>
    </recommendedName>
    <alternativeName>
        <fullName evidence="4">Chaperone protein dnaK</fullName>
    </alternativeName>
    <alternativeName>
        <fullName evidence="12">HSP70</fullName>
    </alternativeName>
    <alternativeName>
        <fullName evidence="11">Heat shock 70 kDa protein</fullName>
    </alternativeName>
    <alternativeName>
        <fullName evidence="10">Heat shock protein 70</fullName>
    </alternativeName>
</protein>
<dbReference type="InterPro" id="IPR018181">
    <property type="entry name" value="Heat_shock_70_CS"/>
</dbReference>
<keyword evidence="8" id="KW-0346">Stress response</keyword>
<dbReference type="GO" id="GO:0005524">
    <property type="term" value="F:ATP binding"/>
    <property type="evidence" value="ECO:0007669"/>
    <property type="project" value="UniProtKB-KW"/>
</dbReference>
<evidence type="ECO:0000256" key="7">
    <source>
        <dbReference type="ARBA" id="ARBA00022840"/>
    </source>
</evidence>
<dbReference type="EMBL" id="JQIF01000097">
    <property type="protein sequence ID" value="KGJ51805.1"/>
    <property type="molecule type" value="Genomic_DNA"/>
</dbReference>
<keyword evidence="7 13" id="KW-0067">ATP-binding</keyword>
<evidence type="ECO:0000313" key="14">
    <source>
        <dbReference type="EMBL" id="KGJ51805.1"/>
    </source>
</evidence>
<evidence type="ECO:0000256" key="12">
    <source>
        <dbReference type="ARBA" id="ARBA00033103"/>
    </source>
</evidence>
<dbReference type="InterPro" id="IPR029047">
    <property type="entry name" value="HSP70_peptide-bd_sf"/>
</dbReference>
<dbReference type="PRINTS" id="PR00301">
    <property type="entry name" value="HEATSHOCK70"/>
</dbReference>
<dbReference type="Gene3D" id="3.30.420.40">
    <property type="match status" value="2"/>
</dbReference>
<gene>
    <name evidence="14" type="ORF">CIAN88_18790</name>
</gene>
<dbReference type="FunFam" id="3.30.420.40:FF:000071">
    <property type="entry name" value="Molecular chaperone DnaK"/>
    <property type="match status" value="1"/>
</dbReference>
<evidence type="ECO:0000256" key="8">
    <source>
        <dbReference type="ARBA" id="ARBA00023016"/>
    </source>
</evidence>
<keyword evidence="6 13" id="KW-0547">Nucleotide-binding</keyword>
<organism evidence="14 15">
    <name type="scientific">Clostridium innocuum</name>
    <dbReference type="NCBI Taxonomy" id="1522"/>
    <lineage>
        <taxon>Bacteria</taxon>
        <taxon>Bacillati</taxon>
        <taxon>Bacillota</taxon>
        <taxon>Clostridia</taxon>
        <taxon>Eubacteriales</taxon>
        <taxon>Clostridiaceae</taxon>
        <taxon>Clostridium</taxon>
    </lineage>
</organism>
<evidence type="ECO:0000313" key="15">
    <source>
        <dbReference type="Proteomes" id="UP000030008"/>
    </source>
</evidence>
<dbReference type="PROSITE" id="PS00297">
    <property type="entry name" value="HSP70_1"/>
    <property type="match status" value="1"/>
</dbReference>
<accession>A0A099I266</accession>
<dbReference type="SUPFAM" id="SSF100920">
    <property type="entry name" value="Heat shock protein 70kD (HSP70), peptide-binding domain"/>
    <property type="match status" value="1"/>
</dbReference>